<dbReference type="SUPFAM" id="SSF52058">
    <property type="entry name" value="L domain-like"/>
    <property type="match status" value="1"/>
</dbReference>
<dbReference type="KEGG" id="nvi:100123869"/>
<dbReference type="PANTHER" id="PTHR46282:SF2">
    <property type="entry name" value="LEUCINE-RICH MELANOCYTE DIFFERENTIATION-ASSOCIATED PROTEIN"/>
    <property type="match status" value="1"/>
</dbReference>
<dbReference type="SMR" id="A0A7M7H2J0"/>
<dbReference type="Proteomes" id="UP000002358">
    <property type="component" value="Chromosome 1"/>
</dbReference>
<dbReference type="Gene3D" id="3.80.10.10">
    <property type="entry name" value="Ribonuclease Inhibitor"/>
    <property type="match status" value="1"/>
</dbReference>
<dbReference type="EnsemblMetazoa" id="XM_008204812">
    <property type="protein sequence ID" value="XP_008203034"/>
    <property type="gene ID" value="LOC100123869"/>
</dbReference>
<dbReference type="InterPro" id="IPR001611">
    <property type="entry name" value="Leu-rich_rpt"/>
</dbReference>
<dbReference type="RefSeq" id="XP_008203034.2">
    <property type="nucleotide sequence ID" value="XM_008204812.4"/>
</dbReference>
<dbReference type="GeneID" id="100123869"/>
<organism evidence="1 2">
    <name type="scientific">Nasonia vitripennis</name>
    <name type="common">Parasitic wasp</name>
    <dbReference type="NCBI Taxonomy" id="7425"/>
    <lineage>
        <taxon>Eukaryota</taxon>
        <taxon>Metazoa</taxon>
        <taxon>Ecdysozoa</taxon>
        <taxon>Arthropoda</taxon>
        <taxon>Hexapoda</taxon>
        <taxon>Insecta</taxon>
        <taxon>Pterygota</taxon>
        <taxon>Neoptera</taxon>
        <taxon>Endopterygota</taxon>
        <taxon>Hymenoptera</taxon>
        <taxon>Apocrita</taxon>
        <taxon>Proctotrupomorpha</taxon>
        <taxon>Chalcidoidea</taxon>
        <taxon>Pteromalidae</taxon>
        <taxon>Pteromalinae</taxon>
        <taxon>Nasonia</taxon>
    </lineage>
</organism>
<dbReference type="PROSITE" id="PS51450">
    <property type="entry name" value="LRR"/>
    <property type="match status" value="1"/>
</dbReference>
<dbReference type="InterPro" id="IPR043313">
    <property type="entry name" value="LRMDA"/>
</dbReference>
<dbReference type="OrthoDB" id="272149at2759"/>
<evidence type="ECO:0000313" key="2">
    <source>
        <dbReference type="Proteomes" id="UP000002358"/>
    </source>
</evidence>
<protein>
    <recommendedName>
        <fullName evidence="3">Leucine-rich melanocyte differentiation-associated protein</fullName>
    </recommendedName>
</protein>
<evidence type="ECO:0008006" key="3">
    <source>
        <dbReference type="Google" id="ProtNLM"/>
    </source>
</evidence>
<proteinExistence type="predicted"/>
<dbReference type="InterPro" id="IPR032675">
    <property type="entry name" value="LRR_dom_sf"/>
</dbReference>
<reference evidence="1" key="1">
    <citation type="submission" date="2021-01" db="UniProtKB">
        <authorList>
            <consortium name="EnsemblMetazoa"/>
        </authorList>
    </citation>
    <scope>IDENTIFICATION</scope>
</reference>
<dbReference type="InParanoid" id="A0A7M7H2J0"/>
<accession>A0A7M7H2J0</accession>
<name>A0A7M7H2J0_NASVI</name>
<sequence length="274" mass="31154">MRGEITYSPIHISENVPGVNKMAGKNEQDFNRSGLTVSQNRAWYTGQRAQRIPNGLVGLVGIECMGLDLSYNELTSVSALKDYPYLQELVLDNNELKDLRTLAEMPLLTTLSVNNNKIGDIDAALERIRQCCPRLVYVSLLGNPGCPDQLTQPQANDDDDYERYRLYAIYLLPDTLRFLDSRPITRQERLQAKSRGRFLKTIRFDSKDEKEVVSTKSSSGSTELFDEVDFHVNYTPLPVTVRSPQDHKVAYGKCRYRYSGKNSEGNRFISNNDL</sequence>
<dbReference type="FunFam" id="3.80.10.10:FF:000695">
    <property type="entry name" value="leucine-rich melanocyte differentiation-associated protein"/>
    <property type="match status" value="1"/>
</dbReference>
<keyword evidence="2" id="KW-1185">Reference proteome</keyword>
<dbReference type="PANTHER" id="PTHR46282">
    <property type="entry name" value="LEUCINE-RICH MELANOCYTE DIFFERENTIATION-ASSOCIATED PROTEIN"/>
    <property type="match status" value="1"/>
</dbReference>
<evidence type="ECO:0000313" key="1">
    <source>
        <dbReference type="EnsemblMetazoa" id="XP_008203034"/>
    </source>
</evidence>
<dbReference type="AlphaFoldDB" id="A0A7M7H2J0"/>